<organism evidence="1 2">
    <name type="scientific">Vespula pensylvanica</name>
    <name type="common">Western yellow jacket</name>
    <name type="synonym">Wasp</name>
    <dbReference type="NCBI Taxonomy" id="30213"/>
    <lineage>
        <taxon>Eukaryota</taxon>
        <taxon>Metazoa</taxon>
        <taxon>Ecdysozoa</taxon>
        <taxon>Arthropoda</taxon>
        <taxon>Hexapoda</taxon>
        <taxon>Insecta</taxon>
        <taxon>Pterygota</taxon>
        <taxon>Neoptera</taxon>
        <taxon>Endopterygota</taxon>
        <taxon>Hymenoptera</taxon>
        <taxon>Apocrita</taxon>
        <taxon>Aculeata</taxon>
        <taxon>Vespoidea</taxon>
        <taxon>Vespidae</taxon>
        <taxon>Vespinae</taxon>
        <taxon>Vespula</taxon>
    </lineage>
</organism>
<protein>
    <submittedName>
        <fullName evidence="1">Uncharacterized protein</fullName>
    </submittedName>
</protein>
<dbReference type="AlphaFoldDB" id="A0A834P4U3"/>
<name>A0A834P4U3_VESPE</name>
<gene>
    <name evidence="1" type="ORF">H0235_005526</name>
</gene>
<reference evidence="1" key="1">
    <citation type="journal article" date="2020" name="G3 (Bethesda)">
        <title>High-Quality Assemblies for Three Invasive Social Wasps from the &lt;i&gt;Vespula&lt;/i&gt; Genus.</title>
        <authorList>
            <person name="Harrop T.W.R."/>
            <person name="Guhlin J."/>
            <person name="McLaughlin G.M."/>
            <person name="Permina E."/>
            <person name="Stockwell P."/>
            <person name="Gilligan J."/>
            <person name="Le Lec M.F."/>
            <person name="Gruber M.A.M."/>
            <person name="Quinn O."/>
            <person name="Lovegrove M."/>
            <person name="Duncan E.J."/>
            <person name="Remnant E.J."/>
            <person name="Van Eeckhoven J."/>
            <person name="Graham B."/>
            <person name="Knapp R.A."/>
            <person name="Langford K.W."/>
            <person name="Kronenberg Z."/>
            <person name="Press M.O."/>
            <person name="Eacker S.M."/>
            <person name="Wilson-Rankin E.E."/>
            <person name="Purcell J."/>
            <person name="Lester P.J."/>
            <person name="Dearden P.K."/>
        </authorList>
    </citation>
    <scope>NUCLEOTIDE SEQUENCE</scope>
    <source>
        <strain evidence="1">Volc-1</strain>
    </source>
</reference>
<evidence type="ECO:0000313" key="1">
    <source>
        <dbReference type="EMBL" id="KAF7429128.1"/>
    </source>
</evidence>
<comment type="caution">
    <text evidence="1">The sequence shown here is derived from an EMBL/GenBank/DDBJ whole genome shotgun (WGS) entry which is preliminary data.</text>
</comment>
<keyword evidence="2" id="KW-1185">Reference proteome</keyword>
<accession>A0A834P4U3</accession>
<dbReference type="EMBL" id="JACSDY010000004">
    <property type="protein sequence ID" value="KAF7429128.1"/>
    <property type="molecule type" value="Genomic_DNA"/>
</dbReference>
<dbReference type="Proteomes" id="UP000600918">
    <property type="component" value="Unassembled WGS sequence"/>
</dbReference>
<sequence>MNRRGEAKNLRERDRTVLRLDRNTGIEDKIAVSKEDTGLISISIEKIELNMTGIPKQLSSNLIQSNPIQFNPKAFQLSVDWPRLLFAALAIPSHSLVFSRNMQMRI</sequence>
<evidence type="ECO:0000313" key="2">
    <source>
        <dbReference type="Proteomes" id="UP000600918"/>
    </source>
</evidence>
<proteinExistence type="predicted"/>